<accession>A0ABV8LNW8</accession>
<evidence type="ECO:0000313" key="2">
    <source>
        <dbReference type="Proteomes" id="UP001595816"/>
    </source>
</evidence>
<sequence>MPRADTTSELMVAVLSNSMHLQARTGRVVCCPYVPGTVADDTLPLVVPVPDPPGTLLPELVQWLPVSALGDPFGNVGPAAIEQATAIVGALITS</sequence>
<comment type="caution">
    <text evidence="1">The sequence shown here is derived from an EMBL/GenBank/DDBJ whole genome shotgun (WGS) entry which is preliminary data.</text>
</comment>
<organism evidence="1 2">
    <name type="scientific">Hamadaea flava</name>
    <dbReference type="NCBI Taxonomy" id="1742688"/>
    <lineage>
        <taxon>Bacteria</taxon>
        <taxon>Bacillati</taxon>
        <taxon>Actinomycetota</taxon>
        <taxon>Actinomycetes</taxon>
        <taxon>Micromonosporales</taxon>
        <taxon>Micromonosporaceae</taxon>
        <taxon>Hamadaea</taxon>
    </lineage>
</organism>
<dbReference type="Proteomes" id="UP001595816">
    <property type="component" value="Unassembled WGS sequence"/>
</dbReference>
<protein>
    <recommendedName>
        <fullName evidence="3">Toxin</fullName>
    </recommendedName>
</protein>
<reference evidence="2" key="1">
    <citation type="journal article" date="2019" name="Int. J. Syst. Evol. Microbiol.">
        <title>The Global Catalogue of Microorganisms (GCM) 10K type strain sequencing project: providing services to taxonomists for standard genome sequencing and annotation.</title>
        <authorList>
            <consortium name="The Broad Institute Genomics Platform"/>
            <consortium name="The Broad Institute Genome Sequencing Center for Infectious Disease"/>
            <person name="Wu L."/>
            <person name="Ma J."/>
        </authorList>
    </citation>
    <scope>NUCLEOTIDE SEQUENCE [LARGE SCALE GENOMIC DNA]</scope>
    <source>
        <strain evidence="2">CGMCC 4.7289</strain>
    </source>
</reference>
<evidence type="ECO:0000313" key="1">
    <source>
        <dbReference type="EMBL" id="MFC4132445.1"/>
    </source>
</evidence>
<proteinExistence type="predicted"/>
<dbReference type="RefSeq" id="WP_253753226.1">
    <property type="nucleotide sequence ID" value="NZ_JAMZDZ010000001.1"/>
</dbReference>
<dbReference type="EMBL" id="JBHSAY010000009">
    <property type="protein sequence ID" value="MFC4132445.1"/>
    <property type="molecule type" value="Genomic_DNA"/>
</dbReference>
<evidence type="ECO:0008006" key="3">
    <source>
        <dbReference type="Google" id="ProtNLM"/>
    </source>
</evidence>
<gene>
    <name evidence="1" type="ORF">ACFOZ4_17695</name>
</gene>
<keyword evidence="2" id="KW-1185">Reference proteome</keyword>
<name>A0ABV8LNW8_9ACTN</name>